<protein>
    <recommendedName>
        <fullName evidence="3">Mug135-like C-terminal domain-containing protein</fullName>
    </recommendedName>
</protein>
<dbReference type="AlphaFoldDB" id="A0A5C2RWB2"/>
<dbReference type="Proteomes" id="UP000313359">
    <property type="component" value="Unassembled WGS sequence"/>
</dbReference>
<comment type="similarity">
    <text evidence="1">Belongs to the UPF0612 family.</text>
</comment>
<name>A0A5C2RWB2_9APHY</name>
<evidence type="ECO:0000256" key="2">
    <source>
        <dbReference type="SAM" id="MobiDB-lite"/>
    </source>
</evidence>
<organism evidence="4 5">
    <name type="scientific">Lentinus tigrinus ALCF2SS1-6</name>
    <dbReference type="NCBI Taxonomy" id="1328759"/>
    <lineage>
        <taxon>Eukaryota</taxon>
        <taxon>Fungi</taxon>
        <taxon>Dikarya</taxon>
        <taxon>Basidiomycota</taxon>
        <taxon>Agaricomycotina</taxon>
        <taxon>Agaricomycetes</taxon>
        <taxon>Polyporales</taxon>
        <taxon>Polyporaceae</taxon>
        <taxon>Lentinus</taxon>
    </lineage>
</organism>
<evidence type="ECO:0000259" key="3">
    <source>
        <dbReference type="Pfam" id="PF08593"/>
    </source>
</evidence>
<dbReference type="InterPro" id="IPR013902">
    <property type="entry name" value="Mug135-like_C"/>
</dbReference>
<reference evidence="4" key="1">
    <citation type="journal article" date="2018" name="Genome Biol. Evol.">
        <title>Genomics and development of Lentinus tigrinus, a white-rot wood-decaying mushroom with dimorphic fruiting bodies.</title>
        <authorList>
            <person name="Wu B."/>
            <person name="Xu Z."/>
            <person name="Knudson A."/>
            <person name="Carlson A."/>
            <person name="Chen N."/>
            <person name="Kovaka S."/>
            <person name="LaButti K."/>
            <person name="Lipzen A."/>
            <person name="Pennachio C."/>
            <person name="Riley R."/>
            <person name="Schakwitz W."/>
            <person name="Umezawa K."/>
            <person name="Ohm R.A."/>
            <person name="Grigoriev I.V."/>
            <person name="Nagy L.G."/>
            <person name="Gibbons J."/>
            <person name="Hibbett D."/>
        </authorList>
    </citation>
    <scope>NUCLEOTIDE SEQUENCE [LARGE SCALE GENOMIC DNA]</scope>
    <source>
        <strain evidence="4">ALCF2SS1-6</strain>
    </source>
</reference>
<dbReference type="STRING" id="1328759.A0A5C2RWB2"/>
<dbReference type="Pfam" id="PF08593">
    <property type="entry name" value="Mug135_C"/>
    <property type="match status" value="1"/>
</dbReference>
<feature type="region of interest" description="Disordered" evidence="2">
    <location>
        <begin position="1"/>
        <end position="27"/>
    </location>
</feature>
<evidence type="ECO:0000313" key="4">
    <source>
        <dbReference type="EMBL" id="RPD54606.1"/>
    </source>
</evidence>
<dbReference type="OrthoDB" id="2803487at2759"/>
<proteinExistence type="inferred from homology"/>
<sequence>MAGHNARETVLPGKDYNVPRPPPITTDVPTAQNVVAADRSRRNVTTEGSIAAAIRYEVQVPGSSASPPWLQPIIIGLEDRLDALAQRLEGQIQDIKAIAVKTHIAWAKRDNLVFSAGQLVEVPFPDGLFPWNCEVEGPSHDRVKLPPLTSLAVIDGLTAPQSYGYFRGYYPDTAQVPQVAIRKEQIKIAVGLRRDVMAG</sequence>
<evidence type="ECO:0000313" key="5">
    <source>
        <dbReference type="Proteomes" id="UP000313359"/>
    </source>
</evidence>
<dbReference type="EMBL" id="ML122304">
    <property type="protein sequence ID" value="RPD54606.1"/>
    <property type="molecule type" value="Genomic_DNA"/>
</dbReference>
<gene>
    <name evidence="4" type="ORF">L227DRAFT_616096</name>
</gene>
<keyword evidence="5" id="KW-1185">Reference proteome</keyword>
<feature type="domain" description="Mug135-like C-terminal" evidence="3">
    <location>
        <begin position="118"/>
        <end position="193"/>
    </location>
</feature>
<evidence type="ECO:0000256" key="1">
    <source>
        <dbReference type="ARBA" id="ARBA00005788"/>
    </source>
</evidence>
<accession>A0A5C2RWB2</accession>